<dbReference type="SUPFAM" id="SSF50037">
    <property type="entry name" value="C-terminal domain of transcriptional repressors"/>
    <property type="match status" value="1"/>
</dbReference>
<comment type="caution">
    <text evidence="3">The sequence shown here is derived from an EMBL/GenBank/DDBJ whole genome shotgun (WGS) entry which is preliminary data.</text>
</comment>
<dbReference type="PANTHER" id="PTHR42954:SF2">
    <property type="entry name" value="FE(2+) TRANSPORT PROTEIN A"/>
    <property type="match status" value="1"/>
</dbReference>
<evidence type="ECO:0000259" key="2">
    <source>
        <dbReference type="SMART" id="SM00899"/>
    </source>
</evidence>
<dbReference type="InterPro" id="IPR052713">
    <property type="entry name" value="FeoA"/>
</dbReference>
<accession>A0A0B2UBB7</accession>
<dbReference type="Pfam" id="PF04023">
    <property type="entry name" value="FeoA"/>
    <property type="match status" value="1"/>
</dbReference>
<sequence>MYTIKKGLGSDAVRLSALKVKQAATISKVNRISVESEQQDLVAIRLESLGFVPGTRVEVITKGIFGGDPILIQIGFTRFALRKAEADKIEIQVEEGVPA</sequence>
<evidence type="ECO:0000256" key="1">
    <source>
        <dbReference type="ARBA" id="ARBA00023004"/>
    </source>
</evidence>
<dbReference type="InterPro" id="IPR038157">
    <property type="entry name" value="FeoA_core_dom"/>
</dbReference>
<evidence type="ECO:0000313" key="4">
    <source>
        <dbReference type="Proteomes" id="UP000031012"/>
    </source>
</evidence>
<protein>
    <submittedName>
        <fullName evidence="3">Iron transporter</fullName>
    </submittedName>
</protein>
<dbReference type="SMART" id="SM00899">
    <property type="entry name" value="FeoA"/>
    <property type="match status" value="1"/>
</dbReference>
<gene>
    <name evidence="3" type="ORF">DH17_06615</name>
</gene>
<dbReference type="Proteomes" id="UP000031012">
    <property type="component" value="Unassembled WGS sequence"/>
</dbReference>
<name>A0A0B2UBB7_9GAMM</name>
<dbReference type="GO" id="GO:0046914">
    <property type="term" value="F:transition metal ion binding"/>
    <property type="evidence" value="ECO:0007669"/>
    <property type="project" value="InterPro"/>
</dbReference>
<dbReference type="InterPro" id="IPR007167">
    <property type="entry name" value="Fe-transptr_FeoA-like"/>
</dbReference>
<dbReference type="Gene3D" id="2.30.30.90">
    <property type="match status" value="1"/>
</dbReference>
<organism evidence="3 4">
    <name type="scientific">Acinetobacter oleivorans</name>
    <dbReference type="NCBI Taxonomy" id="1148157"/>
    <lineage>
        <taxon>Bacteria</taxon>
        <taxon>Pseudomonadati</taxon>
        <taxon>Pseudomonadota</taxon>
        <taxon>Gammaproteobacteria</taxon>
        <taxon>Moraxellales</taxon>
        <taxon>Moraxellaceae</taxon>
        <taxon>Acinetobacter</taxon>
    </lineage>
</organism>
<dbReference type="PANTHER" id="PTHR42954">
    <property type="entry name" value="FE(2+) TRANSPORT PROTEIN A"/>
    <property type="match status" value="1"/>
</dbReference>
<dbReference type="InterPro" id="IPR008988">
    <property type="entry name" value="Transcriptional_repressor_C"/>
</dbReference>
<evidence type="ECO:0000313" key="3">
    <source>
        <dbReference type="EMBL" id="KHN68306.1"/>
    </source>
</evidence>
<reference evidence="3 4" key="1">
    <citation type="submission" date="2014-03" db="EMBL/GenBank/DDBJ databases">
        <title>Genome sequence of the diesel-degrader and plant-growth promoter Acinetobacter oleivorans PF-1 isolated from the roots of poplar tree.</title>
        <authorList>
            <person name="Gkorezis P."/>
            <person name="van Hamme J."/>
            <person name="Rineau F."/>
            <person name="Vangronsveld J."/>
            <person name="Francetti A."/>
        </authorList>
    </citation>
    <scope>NUCLEOTIDE SEQUENCE [LARGE SCALE GENOMIC DNA]</scope>
    <source>
        <strain evidence="3 4">PF1</strain>
    </source>
</reference>
<dbReference type="EMBL" id="JHQK01000002">
    <property type="protein sequence ID" value="KHN68306.1"/>
    <property type="molecule type" value="Genomic_DNA"/>
</dbReference>
<feature type="domain" description="Ferrous iron transporter FeoA-like" evidence="2">
    <location>
        <begin position="13"/>
        <end position="93"/>
    </location>
</feature>
<proteinExistence type="predicted"/>
<keyword evidence="1" id="KW-0408">Iron</keyword>
<dbReference type="AlphaFoldDB" id="A0A0B2UBB7"/>